<dbReference type="CDD" id="cd00207">
    <property type="entry name" value="fer2"/>
    <property type="match status" value="1"/>
</dbReference>
<dbReference type="AlphaFoldDB" id="S5XZV5"/>
<dbReference type="InterPro" id="IPR023753">
    <property type="entry name" value="FAD/NAD-binding_dom"/>
</dbReference>
<organism evidence="3 4">
    <name type="scientific">Paracoccus aminophilus JCM 7686</name>
    <dbReference type="NCBI Taxonomy" id="1367847"/>
    <lineage>
        <taxon>Bacteria</taxon>
        <taxon>Pseudomonadati</taxon>
        <taxon>Pseudomonadota</taxon>
        <taxon>Alphaproteobacteria</taxon>
        <taxon>Rhodobacterales</taxon>
        <taxon>Paracoccaceae</taxon>
        <taxon>Paracoccus</taxon>
    </lineage>
</organism>
<dbReference type="PANTHER" id="PTHR42949">
    <property type="entry name" value="ANAEROBIC GLYCEROL-3-PHOSPHATE DEHYDROGENASE SUBUNIT B"/>
    <property type="match status" value="1"/>
</dbReference>
<dbReference type="InterPro" id="IPR036010">
    <property type="entry name" value="2Fe-2S_ferredoxin-like_sf"/>
</dbReference>
<dbReference type="InterPro" id="IPR042204">
    <property type="entry name" value="2Fe-2S-bd_N"/>
</dbReference>
<dbReference type="InterPro" id="IPR041117">
    <property type="entry name" value="SoxA_A3"/>
</dbReference>
<dbReference type="Gene3D" id="3.10.20.440">
    <property type="entry name" value="2Fe-2S iron-sulphur cluster binding domain, sarcosine oxidase, alpha subunit, N-terminal domain"/>
    <property type="match status" value="1"/>
</dbReference>
<dbReference type="PRINTS" id="PR00368">
    <property type="entry name" value="FADPNR"/>
</dbReference>
<dbReference type="SUPFAM" id="SSF51905">
    <property type="entry name" value="FAD/NAD(P)-binding domain"/>
    <property type="match status" value="1"/>
</dbReference>
<dbReference type="InterPro" id="IPR001041">
    <property type="entry name" value="2Fe-2S_ferredoxin-type"/>
</dbReference>
<dbReference type="CDD" id="cd19946">
    <property type="entry name" value="GlpA-like_Fer2_BFD-like"/>
    <property type="match status" value="1"/>
</dbReference>
<evidence type="ECO:0000313" key="4">
    <source>
        <dbReference type="Proteomes" id="UP000015480"/>
    </source>
</evidence>
<dbReference type="GO" id="GO:0051536">
    <property type="term" value="F:iron-sulfur cluster binding"/>
    <property type="evidence" value="ECO:0007669"/>
    <property type="project" value="InterPro"/>
</dbReference>
<dbReference type="SUPFAM" id="SSF54292">
    <property type="entry name" value="2Fe-2S ferredoxin-like"/>
    <property type="match status" value="1"/>
</dbReference>
<gene>
    <name evidence="3" type="ORF">JCM7686_pAMI4p136</name>
</gene>
<dbReference type="Pfam" id="PF07992">
    <property type="entry name" value="Pyr_redox_2"/>
    <property type="match status" value="1"/>
</dbReference>
<feature type="domain" description="2Fe-2S ferredoxin-type" evidence="2">
    <location>
        <begin position="1"/>
        <end position="84"/>
    </location>
</feature>
<proteinExistence type="predicted"/>
<evidence type="ECO:0000313" key="3">
    <source>
        <dbReference type="EMBL" id="AGT10827.1"/>
    </source>
</evidence>
<dbReference type="eggNOG" id="COG0446">
    <property type="taxonomic scope" value="Bacteria"/>
</dbReference>
<keyword evidence="3" id="KW-0614">Plasmid</keyword>
<dbReference type="Proteomes" id="UP000015480">
    <property type="component" value="Plasmid pAMI4"/>
</dbReference>
<dbReference type="KEGG" id="pami:JCM7686_pAMI4p136"/>
<dbReference type="EMBL" id="CP006652">
    <property type="protein sequence ID" value="AGT10827.1"/>
    <property type="molecule type" value="Genomic_DNA"/>
</dbReference>
<protein>
    <submittedName>
        <fullName evidence="3">FAD dependent oxidoreductase</fullName>
    </submittedName>
</protein>
<geneLocation type="plasmid" evidence="3 4">
    <name>pAMI4</name>
</geneLocation>
<dbReference type="Pfam" id="PF13510">
    <property type="entry name" value="Fer2_4"/>
    <property type="match status" value="1"/>
</dbReference>
<dbReference type="OrthoDB" id="9801699at2"/>
<evidence type="ECO:0000256" key="1">
    <source>
        <dbReference type="ARBA" id="ARBA00023002"/>
    </source>
</evidence>
<sequence length="555" mass="57855">MMSDKSFSFDGRRIEIRSGQSIAAALTEAGIRSFRETAKGENRSIFCGMGVCQDCLVTVDGQPNQRACMTPAKPGAAVQTQIALPELGETRATPPVAEARHLAPDVLIIGGGAAGLSAAITARVSGASVVLLDERKVAGGQFFKQSAEGPALDPQQAAGADLIARARASGAEIISEAEVWGGFEGLFFIAAQNGTPLLLRPKTAIIATGAYERPIVVPGWTLPGVMTSGAAQTLWRSYRTLPGKRIAICGSGPLNLQVAQELAQGGAEIVLIAEAGIAPWSSPAQALALAAADPGLTLKGLRMLAGLKRRGVPIHYGARLTRIDPLAEGLEVTVTTANGRETAQVDAVLMNAGFDPQNELLRLLGAEMRYDAARGHLCCQRDAQGQTSVAGLYAIGDCAGLGGAPAAMVEGRIAGRAAAQAAGHSASDSAADQRALAQHRRFQAKLWAFHDIAPPPVATLPDETILCRCEEIRLGQIRAEMASTAHPHAGNMKRATRVGMGRCQGRYCAATMARMVAETTGQPVGDRSYFAPRVPVKPVAIATILAAEKALNDAS</sequence>
<dbReference type="GO" id="GO:0016491">
    <property type="term" value="F:oxidoreductase activity"/>
    <property type="evidence" value="ECO:0007669"/>
    <property type="project" value="UniProtKB-KW"/>
</dbReference>
<dbReference type="InterPro" id="IPR051691">
    <property type="entry name" value="Metab_Enz_Cyan_OpOx_G3PDH"/>
</dbReference>
<name>S5XZV5_PARAH</name>
<dbReference type="Pfam" id="PF17806">
    <property type="entry name" value="SO_alpha_A3"/>
    <property type="match status" value="1"/>
</dbReference>
<accession>S5XZV5</accession>
<dbReference type="PROSITE" id="PS51085">
    <property type="entry name" value="2FE2S_FER_2"/>
    <property type="match status" value="1"/>
</dbReference>
<dbReference type="InterPro" id="IPR036188">
    <property type="entry name" value="FAD/NAD-bd_sf"/>
</dbReference>
<dbReference type="PATRIC" id="fig|1367847.3.peg.3766"/>
<evidence type="ECO:0000259" key="2">
    <source>
        <dbReference type="PROSITE" id="PS51085"/>
    </source>
</evidence>
<dbReference type="InterPro" id="IPR041854">
    <property type="entry name" value="BFD-like_2Fe2S-bd_dom_sf"/>
</dbReference>
<keyword evidence="1" id="KW-0560">Oxidoreductase</keyword>
<dbReference type="PIRSF" id="PIRSF037495">
    <property type="entry name" value="Opine_OX_OoxA/HcnB"/>
    <property type="match status" value="1"/>
</dbReference>
<dbReference type="HOGENOM" id="CLU_030705_1_0_5"/>
<dbReference type="PANTHER" id="PTHR42949:SF3">
    <property type="entry name" value="ANAEROBIC GLYCEROL-3-PHOSPHATE DEHYDROGENASE SUBUNIT B"/>
    <property type="match status" value="1"/>
</dbReference>
<dbReference type="eggNOG" id="COG0665">
    <property type="taxonomic scope" value="Bacteria"/>
</dbReference>
<dbReference type="InterPro" id="IPR017224">
    <property type="entry name" value="Opine_Oxase_asu/HCN_bsu"/>
</dbReference>
<reference evidence="3 4" key="1">
    <citation type="journal article" date="2014" name="BMC Genomics">
        <title>Architecture and functions of a multipartite genome of the methylotrophic bacterium Paracoccus aminophilus JCM 7686, containing primary and secondary chromids.</title>
        <authorList>
            <person name="Dziewit L."/>
            <person name="Czarnecki J."/>
            <person name="Wibberg D."/>
            <person name="Radlinska M."/>
            <person name="Mrozek P."/>
            <person name="Szymczak M."/>
            <person name="Schluter A."/>
            <person name="Puhler A."/>
            <person name="Bartosik D."/>
        </authorList>
    </citation>
    <scope>NUCLEOTIDE SEQUENCE [LARGE SCALE GENOMIC DNA]</scope>
    <source>
        <strain evidence="3">JCM 7686</strain>
        <plasmid evidence="4">Plasmid pAMI4</plasmid>
    </source>
</reference>
<keyword evidence="4" id="KW-1185">Reference proteome</keyword>
<dbReference type="PRINTS" id="PR00411">
    <property type="entry name" value="PNDRDTASEI"/>
</dbReference>
<dbReference type="Gene3D" id="1.10.10.1100">
    <property type="entry name" value="BFD-like [2Fe-2S]-binding domain"/>
    <property type="match status" value="1"/>
</dbReference>
<dbReference type="Gene3D" id="3.50.50.60">
    <property type="entry name" value="FAD/NAD(P)-binding domain"/>
    <property type="match status" value="2"/>
</dbReference>